<dbReference type="Pfam" id="PF12705">
    <property type="entry name" value="PDDEXK_1"/>
    <property type="match status" value="1"/>
</dbReference>
<dbReference type="Proteomes" id="UP001157017">
    <property type="component" value="Unassembled WGS sequence"/>
</dbReference>
<keyword evidence="2" id="KW-0347">Helicase</keyword>
<keyword evidence="2" id="KW-0067">ATP-binding</keyword>
<dbReference type="InterPro" id="IPR011604">
    <property type="entry name" value="PDDEXK-like_dom_sf"/>
</dbReference>
<keyword evidence="2" id="KW-0378">Hydrolase</keyword>
<evidence type="ECO:0000313" key="6">
    <source>
        <dbReference type="Proteomes" id="UP001157017"/>
    </source>
</evidence>
<organism evidence="5 6">
    <name type="scientific">Angustibacter aerolatus</name>
    <dbReference type="NCBI Taxonomy" id="1162965"/>
    <lineage>
        <taxon>Bacteria</taxon>
        <taxon>Bacillati</taxon>
        <taxon>Actinomycetota</taxon>
        <taxon>Actinomycetes</taxon>
        <taxon>Kineosporiales</taxon>
        <taxon>Kineosporiaceae</taxon>
    </lineage>
</organism>
<keyword evidence="1" id="KW-0227">DNA damage</keyword>
<proteinExistence type="predicted"/>
<evidence type="ECO:0000313" key="5">
    <source>
        <dbReference type="EMBL" id="GMA88492.1"/>
    </source>
</evidence>
<evidence type="ECO:0000256" key="1">
    <source>
        <dbReference type="ARBA" id="ARBA00022763"/>
    </source>
</evidence>
<keyword evidence="6" id="KW-1185">Reference proteome</keyword>
<keyword evidence="2" id="KW-0547">Nucleotide-binding</keyword>
<sequence length="241" mass="26022">MLPVDLGVHAPVVDERQVDLLLAERDAGRDTRVEVALPTHLSASRLVRLAADRDALALSLRRPVPREPHPATRRGTAFHAWVERYLGSAAMVDVLDLPGAADDEPAPDEALAAMQQRFLASEWAQRRVLAVEVALETPVDGTVLRGRVDAVFARLGPDGRPDGGVDVVDWKTGPPPSGREAAARAVQLATYRLAWHRLHDVPLDQVGAAFFYACTGTTVRPADLLDEAGLVALLRTFDGEG</sequence>
<dbReference type="InterPro" id="IPR038726">
    <property type="entry name" value="PDDEXK_AddAB-type"/>
</dbReference>
<dbReference type="InterPro" id="IPR011335">
    <property type="entry name" value="Restrct_endonuc-II-like"/>
</dbReference>
<dbReference type="Gene3D" id="3.90.320.10">
    <property type="match status" value="1"/>
</dbReference>
<comment type="caution">
    <text evidence="5">The sequence shown here is derived from an EMBL/GenBank/DDBJ whole genome shotgun (WGS) entry which is preliminary data.</text>
</comment>
<name>A0ABQ6JL35_9ACTN</name>
<evidence type="ECO:0000256" key="2">
    <source>
        <dbReference type="ARBA" id="ARBA00022806"/>
    </source>
</evidence>
<dbReference type="SUPFAM" id="SSF52980">
    <property type="entry name" value="Restriction endonuclease-like"/>
    <property type="match status" value="1"/>
</dbReference>
<evidence type="ECO:0000256" key="3">
    <source>
        <dbReference type="ARBA" id="ARBA00023204"/>
    </source>
</evidence>
<accession>A0ABQ6JL35</accession>
<gene>
    <name evidence="5" type="ORF">GCM10025868_37420</name>
</gene>
<keyword evidence="3" id="KW-0234">DNA repair</keyword>
<feature type="domain" description="PD-(D/E)XK endonuclease-like" evidence="4">
    <location>
        <begin position="59"/>
        <end position="213"/>
    </location>
</feature>
<evidence type="ECO:0000259" key="4">
    <source>
        <dbReference type="Pfam" id="PF12705"/>
    </source>
</evidence>
<dbReference type="EMBL" id="BSUZ01000001">
    <property type="protein sequence ID" value="GMA88492.1"/>
    <property type="molecule type" value="Genomic_DNA"/>
</dbReference>
<protein>
    <recommendedName>
        <fullName evidence="4">PD-(D/E)XK endonuclease-like domain-containing protein</fullName>
    </recommendedName>
</protein>
<reference evidence="6" key="1">
    <citation type="journal article" date="2019" name="Int. J. Syst. Evol. Microbiol.">
        <title>The Global Catalogue of Microorganisms (GCM) 10K type strain sequencing project: providing services to taxonomists for standard genome sequencing and annotation.</title>
        <authorList>
            <consortium name="The Broad Institute Genomics Platform"/>
            <consortium name="The Broad Institute Genome Sequencing Center for Infectious Disease"/>
            <person name="Wu L."/>
            <person name="Ma J."/>
        </authorList>
    </citation>
    <scope>NUCLEOTIDE SEQUENCE [LARGE SCALE GENOMIC DNA]</scope>
    <source>
        <strain evidence="6">NBRC 108730</strain>
    </source>
</reference>